<feature type="domain" description="Mechanosensitive ion channel MscS C-terminal" evidence="10">
    <location>
        <begin position="414"/>
        <end position="495"/>
    </location>
</feature>
<dbReference type="InterPro" id="IPR052702">
    <property type="entry name" value="MscS-like_channel"/>
</dbReference>
<comment type="similarity">
    <text evidence="2">Belongs to the MscS (TC 1.A.23) family.</text>
</comment>
<dbReference type="InterPro" id="IPR011066">
    <property type="entry name" value="MscS_channel_C_sf"/>
</dbReference>
<dbReference type="InterPro" id="IPR023408">
    <property type="entry name" value="MscS_beta-dom_sf"/>
</dbReference>
<evidence type="ECO:0000256" key="4">
    <source>
        <dbReference type="ARBA" id="ARBA00022692"/>
    </source>
</evidence>
<keyword evidence="5 7" id="KW-1133">Transmembrane helix</keyword>
<sequence>MNRYLAAFSQLLRTAGVAIALICLLVLSPTLAQAQSTAKAPVVLDGRTVFRVSASGDFSAQDRADLINLQLREVVQTLEPAVVEVEERNQLPTIVINDRYLLTVTERDTILARTPMDQALLWAEQIQALVHESQTERGDEFVRKALLIAASVLLVDLLLHLLLGRFWQYSLRPGFQRLFPNLNAVPEGQPRLLDLLLYLSLAIARSILWLGSVFYVMNLFPVSRRWTYSAISALMTSFTAPIISLGKQAYSIIDLLILVGLLLGLVGLAGAVTNVLRSRILSVSGINRSAQEAVAIITKYTLIFIGSIVLLQIWGLDITSLAIVASALGVGIGFGFQDIAKNFGSGVVLLFERPVQVGDFVEVGEYQGTIERIGARSTIIRTLDQISIIVPNSRLLEGEVKNWTYHSSIVRLHLPVHVAYHSEPNLVRLTLLEATKAHRGVLTVPPPQVWFQGFGEHALNFELLVWTAEPSKQFFLKSELYFRIEALLRQRQIEIPLPQRDLHIRSGSLELSPQLQKAILQLSAKLQVDALGEPETANNGNHD</sequence>
<dbReference type="InterPro" id="IPR049142">
    <property type="entry name" value="MS_channel_1st"/>
</dbReference>
<dbReference type="PANTHER" id="PTHR30347:SF1">
    <property type="entry name" value="MECHANOSENSITIVE CHANNEL MSCK"/>
    <property type="match status" value="1"/>
</dbReference>
<dbReference type="InterPro" id="IPR010920">
    <property type="entry name" value="LSM_dom_sf"/>
</dbReference>
<feature type="transmembrane region" description="Helical" evidence="7">
    <location>
        <begin position="226"/>
        <end position="245"/>
    </location>
</feature>
<organism evidence="12 13">
    <name type="scientific">Trichocoleus desertorum GB2-A4</name>
    <dbReference type="NCBI Taxonomy" id="2933944"/>
    <lineage>
        <taxon>Bacteria</taxon>
        <taxon>Bacillati</taxon>
        <taxon>Cyanobacteriota</taxon>
        <taxon>Cyanophyceae</taxon>
        <taxon>Leptolyngbyales</taxon>
        <taxon>Trichocoleusaceae</taxon>
        <taxon>Trichocoleus</taxon>
    </lineage>
</organism>
<keyword evidence="8" id="KW-0732">Signal</keyword>
<evidence type="ECO:0000259" key="10">
    <source>
        <dbReference type="Pfam" id="PF21082"/>
    </source>
</evidence>
<comment type="caution">
    <text evidence="12">The sequence shown here is derived from an EMBL/GenBank/DDBJ whole genome shotgun (WGS) entry which is preliminary data.</text>
</comment>
<feature type="signal peptide" evidence="8">
    <location>
        <begin position="1"/>
        <end position="34"/>
    </location>
</feature>
<evidence type="ECO:0000259" key="9">
    <source>
        <dbReference type="Pfam" id="PF00924"/>
    </source>
</evidence>
<dbReference type="InterPro" id="IPR006685">
    <property type="entry name" value="MscS_channel_2nd"/>
</dbReference>
<evidence type="ECO:0000256" key="2">
    <source>
        <dbReference type="ARBA" id="ARBA00008017"/>
    </source>
</evidence>
<feature type="transmembrane region" description="Helical" evidence="7">
    <location>
        <begin position="145"/>
        <end position="167"/>
    </location>
</feature>
<reference evidence="12 13" key="1">
    <citation type="submission" date="2022-04" db="EMBL/GenBank/DDBJ databases">
        <title>Positive selection, recombination, and allopatry shape intraspecific diversity of widespread and dominant cyanobacteria.</title>
        <authorList>
            <person name="Wei J."/>
            <person name="Shu W."/>
            <person name="Hu C."/>
        </authorList>
    </citation>
    <scope>NUCLEOTIDE SEQUENCE [LARGE SCALE GENOMIC DNA]</scope>
    <source>
        <strain evidence="12 13">GB2-A4</strain>
    </source>
</reference>
<evidence type="ECO:0000256" key="3">
    <source>
        <dbReference type="ARBA" id="ARBA00022475"/>
    </source>
</evidence>
<evidence type="ECO:0000313" key="13">
    <source>
        <dbReference type="Proteomes" id="UP001464891"/>
    </source>
</evidence>
<dbReference type="Pfam" id="PF21082">
    <property type="entry name" value="MS_channel_3rd"/>
    <property type="match status" value="1"/>
</dbReference>
<accession>A0ABV0J2L5</accession>
<keyword evidence="13" id="KW-1185">Reference proteome</keyword>
<feature type="transmembrane region" description="Helical" evidence="7">
    <location>
        <begin position="318"/>
        <end position="336"/>
    </location>
</feature>
<dbReference type="Proteomes" id="UP001464891">
    <property type="component" value="Unassembled WGS sequence"/>
</dbReference>
<evidence type="ECO:0000256" key="1">
    <source>
        <dbReference type="ARBA" id="ARBA00004651"/>
    </source>
</evidence>
<gene>
    <name evidence="12" type="ORF">NC998_00135</name>
</gene>
<dbReference type="InterPro" id="IPR049278">
    <property type="entry name" value="MS_channel_C"/>
</dbReference>
<comment type="subcellular location">
    <subcellularLocation>
        <location evidence="1">Cell membrane</location>
        <topology evidence="1">Multi-pass membrane protein</topology>
    </subcellularLocation>
</comment>
<keyword evidence="6 7" id="KW-0472">Membrane</keyword>
<dbReference type="SUPFAM" id="SSF82689">
    <property type="entry name" value="Mechanosensitive channel protein MscS (YggB), C-terminal domain"/>
    <property type="match status" value="1"/>
</dbReference>
<feature type="transmembrane region" description="Helical" evidence="7">
    <location>
        <begin position="252"/>
        <end position="273"/>
    </location>
</feature>
<dbReference type="Pfam" id="PF00924">
    <property type="entry name" value="MS_channel_2nd"/>
    <property type="match status" value="1"/>
</dbReference>
<protein>
    <submittedName>
        <fullName evidence="12">Mechanosensitive ion channel</fullName>
    </submittedName>
</protein>
<evidence type="ECO:0000256" key="8">
    <source>
        <dbReference type="SAM" id="SignalP"/>
    </source>
</evidence>
<feature type="transmembrane region" description="Helical" evidence="7">
    <location>
        <begin position="195"/>
        <end position="220"/>
    </location>
</feature>
<evidence type="ECO:0000256" key="6">
    <source>
        <dbReference type="ARBA" id="ARBA00023136"/>
    </source>
</evidence>
<dbReference type="PANTHER" id="PTHR30347">
    <property type="entry name" value="POTASSIUM CHANNEL RELATED"/>
    <property type="match status" value="1"/>
</dbReference>
<dbReference type="Pfam" id="PF21088">
    <property type="entry name" value="MS_channel_1st"/>
    <property type="match status" value="1"/>
</dbReference>
<feature type="transmembrane region" description="Helical" evidence="7">
    <location>
        <begin position="293"/>
        <end position="311"/>
    </location>
</feature>
<feature type="domain" description="Mechanosensitive ion channel transmembrane helices 2/3" evidence="11">
    <location>
        <begin position="297"/>
        <end position="337"/>
    </location>
</feature>
<dbReference type="RefSeq" id="WP_190431052.1">
    <property type="nucleotide sequence ID" value="NZ_JAMPKM010000001.1"/>
</dbReference>
<feature type="domain" description="Mechanosensitive ion channel MscS" evidence="9">
    <location>
        <begin position="338"/>
        <end position="404"/>
    </location>
</feature>
<evidence type="ECO:0000313" key="12">
    <source>
        <dbReference type="EMBL" id="MEP0815498.1"/>
    </source>
</evidence>
<dbReference type="SUPFAM" id="SSF82861">
    <property type="entry name" value="Mechanosensitive channel protein MscS (YggB), transmembrane region"/>
    <property type="match status" value="1"/>
</dbReference>
<dbReference type="Gene3D" id="3.30.70.100">
    <property type="match status" value="1"/>
</dbReference>
<dbReference type="SUPFAM" id="SSF50182">
    <property type="entry name" value="Sm-like ribonucleoproteins"/>
    <property type="match status" value="1"/>
</dbReference>
<dbReference type="InterPro" id="IPR011014">
    <property type="entry name" value="MscS_channel_TM-2"/>
</dbReference>
<evidence type="ECO:0000256" key="5">
    <source>
        <dbReference type="ARBA" id="ARBA00022989"/>
    </source>
</evidence>
<dbReference type="Gene3D" id="1.10.287.1260">
    <property type="match status" value="1"/>
</dbReference>
<evidence type="ECO:0000256" key="7">
    <source>
        <dbReference type="SAM" id="Phobius"/>
    </source>
</evidence>
<name>A0ABV0J2L5_9CYAN</name>
<dbReference type="Gene3D" id="2.30.30.60">
    <property type="match status" value="1"/>
</dbReference>
<keyword evidence="4 7" id="KW-0812">Transmembrane</keyword>
<keyword evidence="3" id="KW-1003">Cell membrane</keyword>
<proteinExistence type="inferred from homology"/>
<feature type="chain" id="PRO_5046277402" evidence="8">
    <location>
        <begin position="35"/>
        <end position="543"/>
    </location>
</feature>
<dbReference type="EMBL" id="JAMPKM010000001">
    <property type="protein sequence ID" value="MEP0815498.1"/>
    <property type="molecule type" value="Genomic_DNA"/>
</dbReference>
<evidence type="ECO:0000259" key="11">
    <source>
        <dbReference type="Pfam" id="PF21088"/>
    </source>
</evidence>